<dbReference type="PANTHER" id="PTHR12867">
    <property type="entry name" value="GLYCOSYL TRANSFERASE-RELATED"/>
    <property type="match status" value="1"/>
</dbReference>
<evidence type="ECO:0000313" key="7">
    <source>
        <dbReference type="EMBL" id="TDG69451.1"/>
    </source>
</evidence>
<keyword evidence="5" id="KW-0256">Endoplasmic reticulum</keyword>
<sequence length="163" mass="18685">MIFVTVGTHEQPFDRLLKKIDGLIESGDITESVFIQTGYSDYVPKFAKSKQFLSNIEMEKNIDEARIVITHGGPASFLSVLSKGKIPIVVPRLLKFNEHVNNHQVVFAEKVVNKGYPIKLVTNIDDILSFIEEYKENDMERQYNSHNEKFVADFSHIIVNMVR</sequence>
<dbReference type="GO" id="GO:0006488">
    <property type="term" value="P:dolichol-linked oligosaccharide biosynthetic process"/>
    <property type="evidence" value="ECO:0007669"/>
    <property type="project" value="InterPro"/>
</dbReference>
<dbReference type="GO" id="GO:0016758">
    <property type="term" value="F:hexosyltransferase activity"/>
    <property type="evidence" value="ECO:0007669"/>
    <property type="project" value="InterPro"/>
</dbReference>
<keyword evidence="4" id="KW-0808">Transferase</keyword>
<evidence type="ECO:0000256" key="2">
    <source>
        <dbReference type="ARBA" id="ARBA00006962"/>
    </source>
</evidence>
<dbReference type="PANTHER" id="PTHR12867:SF6">
    <property type="entry name" value="N-ACETYLGLUCOSAMINYLDIPHOSPHODOLICHOL N-ACETYLGLUCOSAMINYLTRANSFERASE"/>
    <property type="match status" value="1"/>
</dbReference>
<dbReference type="AlphaFoldDB" id="A0A4R5NBH7"/>
<evidence type="ECO:0000256" key="5">
    <source>
        <dbReference type="ARBA" id="ARBA00022824"/>
    </source>
</evidence>
<comment type="similarity">
    <text evidence="2">Belongs to the glycosyltransferase 28 family.</text>
</comment>
<reference evidence="7 8" key="1">
    <citation type="journal article" date="2019" name="Appl. Microbiol. Biotechnol.">
        <title>Uncovering carbohydrate metabolism through a genotype-phenotype association study of 56 lactic acid bacteria genomes.</title>
        <authorList>
            <person name="Buron-Moles G."/>
            <person name="Chailyan A."/>
            <person name="Dolejs I."/>
            <person name="Forster J."/>
            <person name="Miks M.H."/>
        </authorList>
    </citation>
    <scope>NUCLEOTIDE SEQUENCE [LARGE SCALE GENOMIC DNA]</scope>
    <source>
        <strain evidence="7 8">ATCC 700006</strain>
    </source>
</reference>
<dbReference type="InterPro" id="IPR039042">
    <property type="entry name" value="Alg13-like"/>
</dbReference>
<dbReference type="Pfam" id="PF04101">
    <property type="entry name" value="Glyco_tran_28_C"/>
    <property type="match status" value="1"/>
</dbReference>
<evidence type="ECO:0000256" key="3">
    <source>
        <dbReference type="ARBA" id="ARBA00022676"/>
    </source>
</evidence>
<proteinExistence type="inferred from homology"/>
<dbReference type="STRING" id="907931.GCA_000165675_01643"/>
<comment type="caution">
    <text evidence="7">The sequence shown here is derived from an EMBL/GenBank/DDBJ whole genome shotgun (WGS) entry which is preliminary data.</text>
</comment>
<name>A0A4R5NBH7_9LACO</name>
<organism evidence="7 8">
    <name type="scientific">Leuconostoc fallax</name>
    <dbReference type="NCBI Taxonomy" id="1251"/>
    <lineage>
        <taxon>Bacteria</taxon>
        <taxon>Bacillati</taxon>
        <taxon>Bacillota</taxon>
        <taxon>Bacilli</taxon>
        <taxon>Lactobacillales</taxon>
        <taxon>Lactobacillaceae</taxon>
        <taxon>Leuconostoc</taxon>
    </lineage>
</organism>
<dbReference type="Proteomes" id="UP000295681">
    <property type="component" value="Unassembled WGS sequence"/>
</dbReference>
<accession>A0A4R5NBH7</accession>
<evidence type="ECO:0000256" key="4">
    <source>
        <dbReference type="ARBA" id="ARBA00022679"/>
    </source>
</evidence>
<comment type="subcellular location">
    <subcellularLocation>
        <location evidence="1">Endoplasmic reticulum</location>
    </subcellularLocation>
</comment>
<dbReference type="EMBL" id="PUFI01000005">
    <property type="protein sequence ID" value="TDG69451.1"/>
    <property type="molecule type" value="Genomic_DNA"/>
</dbReference>
<keyword evidence="8" id="KW-1185">Reference proteome</keyword>
<dbReference type="InterPro" id="IPR007235">
    <property type="entry name" value="Glyco_trans_28_C"/>
</dbReference>
<protein>
    <recommendedName>
        <fullName evidence="6">Glycosyl transferase family 28 C-terminal domain-containing protein</fullName>
    </recommendedName>
</protein>
<keyword evidence="3" id="KW-0328">Glycosyltransferase</keyword>
<dbReference type="Gene3D" id="3.40.50.2000">
    <property type="entry name" value="Glycogen Phosphorylase B"/>
    <property type="match status" value="1"/>
</dbReference>
<feature type="domain" description="Glycosyl transferase family 28 C-terminal" evidence="6">
    <location>
        <begin position="1"/>
        <end position="154"/>
    </location>
</feature>
<evidence type="ECO:0000259" key="6">
    <source>
        <dbReference type="Pfam" id="PF04101"/>
    </source>
</evidence>
<gene>
    <name evidence="7" type="ORF">C5L23_000913</name>
</gene>
<evidence type="ECO:0000256" key="1">
    <source>
        <dbReference type="ARBA" id="ARBA00004240"/>
    </source>
</evidence>
<evidence type="ECO:0000313" key="8">
    <source>
        <dbReference type="Proteomes" id="UP000295681"/>
    </source>
</evidence>
<dbReference type="RefSeq" id="WP_010006975.1">
    <property type="nucleotide sequence ID" value="NZ_JAGYGP010000001.1"/>
</dbReference>